<dbReference type="EMBL" id="SJPO01000006">
    <property type="protein sequence ID" value="TWT76128.1"/>
    <property type="molecule type" value="Genomic_DNA"/>
</dbReference>
<evidence type="ECO:0000313" key="2">
    <source>
        <dbReference type="EMBL" id="TWT76128.1"/>
    </source>
</evidence>
<dbReference type="PROSITE" id="PS51332">
    <property type="entry name" value="B12_BINDING"/>
    <property type="match status" value="1"/>
</dbReference>
<dbReference type="SUPFAM" id="SSF46955">
    <property type="entry name" value="Putative DNA-binding domain"/>
    <property type="match status" value="1"/>
</dbReference>
<evidence type="ECO:0000313" key="3">
    <source>
        <dbReference type="Proteomes" id="UP000318478"/>
    </source>
</evidence>
<dbReference type="Pfam" id="PF12728">
    <property type="entry name" value="HTH_17"/>
    <property type="match status" value="1"/>
</dbReference>
<comment type="caution">
    <text evidence="2">The sequence shown here is derived from an EMBL/GenBank/DDBJ whole genome shotgun (WGS) entry which is preliminary data.</text>
</comment>
<dbReference type="AlphaFoldDB" id="A0A5C5YMX0"/>
<dbReference type="InterPro" id="IPR036724">
    <property type="entry name" value="Cobalamin-bd_sf"/>
</dbReference>
<keyword evidence="3" id="KW-1185">Reference proteome</keyword>
<dbReference type="Gene3D" id="3.40.50.280">
    <property type="entry name" value="Cobalamin-binding domain"/>
    <property type="match status" value="1"/>
</dbReference>
<evidence type="ECO:0000259" key="1">
    <source>
        <dbReference type="PROSITE" id="PS51332"/>
    </source>
</evidence>
<feature type="domain" description="B12-binding" evidence="1">
    <location>
        <begin position="169"/>
        <end position="290"/>
    </location>
</feature>
<dbReference type="InterPro" id="IPR003759">
    <property type="entry name" value="Cbl-bd_cap"/>
</dbReference>
<dbReference type="GO" id="GO:0031419">
    <property type="term" value="F:cobalamin binding"/>
    <property type="evidence" value="ECO:0007669"/>
    <property type="project" value="InterPro"/>
</dbReference>
<dbReference type="InterPro" id="IPR036594">
    <property type="entry name" value="Meth_synthase_dom"/>
</dbReference>
<accession>A0A5C5YMX0</accession>
<dbReference type="GO" id="GO:0046872">
    <property type="term" value="F:metal ion binding"/>
    <property type="evidence" value="ECO:0007669"/>
    <property type="project" value="InterPro"/>
</dbReference>
<protein>
    <submittedName>
        <fullName evidence="2">Helix-turn-helix domain protein</fullName>
    </submittedName>
</protein>
<sequence length="290" mass="31351">MSGTDLQQLLSPKQIARALDVSESSIKRWCDGGLIRAEHTAGGHRRVPMSELLDFLKRTDRRVVEPAAIGLVAPATVRRPCLAGAVDRFTAAITAGEEATARQIGVELAVARVGMAELCDAVLAPAMHRVGALWETGQVSIYQERRACGIVEQTLVDLQNLCQPPEPDAPLAIGASTAGDYYSLPNDMTRLVLSDLGWRATSLGENIPLASLADAVQSERPKVVWISCSYLTDPPGFLAEFQAFRSQVADRSQIVVGGRALTDEIRKQLHYSAFCDTMAHLQGFVEAIKA</sequence>
<reference evidence="2 3" key="1">
    <citation type="submission" date="2019-02" db="EMBL/GenBank/DDBJ databases">
        <title>Deep-cultivation of Planctomycetes and their phenomic and genomic characterization uncovers novel biology.</title>
        <authorList>
            <person name="Wiegand S."/>
            <person name="Jogler M."/>
            <person name="Boedeker C."/>
            <person name="Pinto D."/>
            <person name="Vollmers J."/>
            <person name="Rivas-Marin E."/>
            <person name="Kohn T."/>
            <person name="Peeters S.H."/>
            <person name="Heuer A."/>
            <person name="Rast P."/>
            <person name="Oberbeckmann S."/>
            <person name="Bunk B."/>
            <person name="Jeske O."/>
            <person name="Meyerdierks A."/>
            <person name="Storesund J.E."/>
            <person name="Kallscheuer N."/>
            <person name="Luecker S."/>
            <person name="Lage O.M."/>
            <person name="Pohl T."/>
            <person name="Merkel B.J."/>
            <person name="Hornburger P."/>
            <person name="Mueller R.-W."/>
            <person name="Bruemmer F."/>
            <person name="Labrenz M."/>
            <person name="Spormann A.M."/>
            <person name="Op Den Camp H."/>
            <person name="Overmann J."/>
            <person name="Amann R."/>
            <person name="Jetten M.S.M."/>
            <person name="Mascher T."/>
            <person name="Medema M.H."/>
            <person name="Devos D.P."/>
            <person name="Kaster A.-K."/>
            <person name="Ovreas L."/>
            <person name="Rohde M."/>
            <person name="Galperin M.Y."/>
            <person name="Jogler C."/>
        </authorList>
    </citation>
    <scope>NUCLEOTIDE SEQUENCE [LARGE SCALE GENOMIC DNA]</scope>
    <source>
        <strain evidence="2 3">Pla123a</strain>
    </source>
</reference>
<organism evidence="2 3">
    <name type="scientific">Posidoniimonas polymericola</name>
    <dbReference type="NCBI Taxonomy" id="2528002"/>
    <lineage>
        <taxon>Bacteria</taxon>
        <taxon>Pseudomonadati</taxon>
        <taxon>Planctomycetota</taxon>
        <taxon>Planctomycetia</taxon>
        <taxon>Pirellulales</taxon>
        <taxon>Lacipirellulaceae</taxon>
        <taxon>Posidoniimonas</taxon>
    </lineage>
</organism>
<dbReference type="Gene3D" id="1.10.1240.10">
    <property type="entry name" value="Methionine synthase domain"/>
    <property type="match status" value="1"/>
</dbReference>
<proteinExistence type="predicted"/>
<dbReference type="InterPro" id="IPR009061">
    <property type="entry name" value="DNA-bd_dom_put_sf"/>
</dbReference>
<dbReference type="Pfam" id="PF02607">
    <property type="entry name" value="B12-binding_2"/>
    <property type="match status" value="1"/>
</dbReference>
<dbReference type="Gene3D" id="1.10.1660.10">
    <property type="match status" value="1"/>
</dbReference>
<dbReference type="RefSeq" id="WP_197527969.1">
    <property type="nucleotide sequence ID" value="NZ_SJPO01000006.1"/>
</dbReference>
<gene>
    <name evidence="2" type="ORF">Pla123a_29170</name>
</gene>
<dbReference type="CDD" id="cd04762">
    <property type="entry name" value="HTH_MerR-trunc"/>
    <property type="match status" value="1"/>
</dbReference>
<dbReference type="SUPFAM" id="SSF52242">
    <property type="entry name" value="Cobalamin (vitamin B12)-binding domain"/>
    <property type="match status" value="1"/>
</dbReference>
<dbReference type="Proteomes" id="UP000318478">
    <property type="component" value="Unassembled WGS sequence"/>
</dbReference>
<name>A0A5C5YMX0_9BACT</name>
<dbReference type="InterPro" id="IPR041657">
    <property type="entry name" value="HTH_17"/>
</dbReference>
<dbReference type="InterPro" id="IPR006158">
    <property type="entry name" value="Cobalamin-bd"/>
</dbReference>